<accession>A0AAW8DFT7</accession>
<evidence type="ECO:0000313" key="1">
    <source>
        <dbReference type="EMBL" id="MDP9904761.1"/>
    </source>
</evidence>
<evidence type="ECO:0000313" key="2">
    <source>
        <dbReference type="EMBL" id="MDQ0180810.1"/>
    </source>
</evidence>
<dbReference type="Proteomes" id="UP001230951">
    <property type="component" value="Unassembled WGS sequence"/>
</dbReference>
<dbReference type="AlphaFoldDB" id="A0AAW8DFT7"/>
<dbReference type="EMBL" id="JAUSTF010000004">
    <property type="protein sequence ID" value="MDQ0180810.1"/>
    <property type="molecule type" value="Genomic_DNA"/>
</dbReference>
<keyword evidence="3" id="KW-1185">Reference proteome</keyword>
<gene>
    <name evidence="1" type="ORF">J2S90_001716</name>
    <name evidence="2" type="ORF">J2S93_002237</name>
</gene>
<organism evidence="1 4">
    <name type="scientific">Arthrobacter bambusae</name>
    <dbReference type="NCBI Taxonomy" id="1338426"/>
    <lineage>
        <taxon>Bacteria</taxon>
        <taxon>Bacillati</taxon>
        <taxon>Actinomycetota</taxon>
        <taxon>Actinomycetes</taxon>
        <taxon>Micrococcales</taxon>
        <taxon>Micrococcaceae</taxon>
        <taxon>Arthrobacter</taxon>
    </lineage>
</organism>
<evidence type="ECO:0000313" key="4">
    <source>
        <dbReference type="Proteomes" id="UP001242995"/>
    </source>
</evidence>
<dbReference type="Proteomes" id="UP001242995">
    <property type="component" value="Unassembled WGS sequence"/>
</dbReference>
<comment type="caution">
    <text evidence="1">The sequence shown here is derived from an EMBL/GenBank/DDBJ whole genome shotgun (WGS) entry which is preliminary data.</text>
</comment>
<evidence type="ECO:0000313" key="3">
    <source>
        <dbReference type="Proteomes" id="UP001230951"/>
    </source>
</evidence>
<dbReference type="EMBL" id="JAUSRG010000003">
    <property type="protein sequence ID" value="MDP9904761.1"/>
    <property type="molecule type" value="Genomic_DNA"/>
</dbReference>
<reference evidence="1 3" key="1">
    <citation type="submission" date="2023-07" db="EMBL/GenBank/DDBJ databases">
        <title>Sorghum-associated microbial communities from plants grown in Nebraska, USA.</title>
        <authorList>
            <person name="Schachtman D."/>
        </authorList>
    </citation>
    <scope>NUCLEOTIDE SEQUENCE</scope>
    <source>
        <strain evidence="1">DS1006</strain>
        <strain evidence="2 3">DS1016</strain>
    </source>
</reference>
<name>A0AAW8DFT7_9MICC</name>
<dbReference type="RefSeq" id="WP_306960663.1">
    <property type="nucleotide sequence ID" value="NZ_JAUSRG010000003.1"/>
</dbReference>
<proteinExistence type="predicted"/>
<protein>
    <submittedName>
        <fullName evidence="1">Uncharacterized protein</fullName>
    </submittedName>
</protein>
<sequence>MSSFSTDQITTALNRAADKVLDVARDDGDEFLRDAINLVVNAGLHFLEHPDASIEDVVHENYDDDFAEELLDSLR</sequence>